<reference evidence="1 2" key="1">
    <citation type="submission" date="2016-03" db="EMBL/GenBank/DDBJ databases">
        <title>Acetic acid bacteria sequencing.</title>
        <authorList>
            <person name="Brandt J."/>
            <person name="Jakob F."/>
            <person name="Vogel R.F."/>
        </authorList>
    </citation>
    <scope>NUCLEOTIDE SEQUENCE [LARGE SCALE GENOMIC DNA]</scope>
    <source>
        <strain evidence="1 2">NBRC 101099</strain>
    </source>
</reference>
<proteinExistence type="predicted"/>
<accession>A0A1U9KM76</accession>
<sequence length="307" mass="30773">MSATSLLNIETALGSIGRSANSALVAIGTVTLTGLEVPSRLSVGGQNALVIHRLIGGDRIIDSAGNDPDRLELGGTFTGPTAHARAEAIQAMRRQGKPVQFQAAGFSWQVMIRYFRYDYSSKGAIIAYSLQLELPGESSTSAGSSLTALTKLIGNDAADALSGITTAISDVSTAAQNIAGQAQTIIGQVTPIANIIGVGGPLASAENGLTTVQSISVTGINLSAVPSGLSSTLTGLQSAGENIGATITQTGANLSGISLTNPASLIAISQNAEVHSASVDAGASVNRANVNALTAGGQTIGDPLVHA</sequence>
<name>A0A1U9KM76_9PROT</name>
<dbReference type="STRING" id="320497.A0U93_01850"/>
<evidence type="ECO:0000313" key="1">
    <source>
        <dbReference type="EMBL" id="AQS86896.1"/>
    </source>
</evidence>
<protein>
    <submittedName>
        <fullName evidence="1">Uncharacterized protein</fullName>
    </submittedName>
</protein>
<dbReference type="OrthoDB" id="8258232at2"/>
<gene>
    <name evidence="1" type="ORF">A0U93_01850</name>
</gene>
<dbReference type="KEGG" id="nch:A0U93_01850"/>
<evidence type="ECO:0000313" key="2">
    <source>
        <dbReference type="Proteomes" id="UP000188604"/>
    </source>
</evidence>
<dbReference type="Proteomes" id="UP000188604">
    <property type="component" value="Chromosome"/>
</dbReference>
<dbReference type="RefSeq" id="WP_077805862.1">
    <property type="nucleotide sequence ID" value="NZ_BJXS01000004.1"/>
</dbReference>
<dbReference type="AlphaFoldDB" id="A0A1U9KM76"/>
<organism evidence="1 2">
    <name type="scientific">Neoasaia chiangmaiensis</name>
    <dbReference type="NCBI Taxonomy" id="320497"/>
    <lineage>
        <taxon>Bacteria</taxon>
        <taxon>Pseudomonadati</taxon>
        <taxon>Pseudomonadota</taxon>
        <taxon>Alphaproteobacteria</taxon>
        <taxon>Acetobacterales</taxon>
        <taxon>Acetobacteraceae</taxon>
        <taxon>Neoasaia</taxon>
    </lineage>
</organism>
<keyword evidence="2" id="KW-1185">Reference proteome</keyword>
<dbReference type="EMBL" id="CP014691">
    <property type="protein sequence ID" value="AQS86896.1"/>
    <property type="molecule type" value="Genomic_DNA"/>
</dbReference>